<sequence>MGEIVEKKRVCVTGAGGYVASWVVKYLLSNGYIVHGTVRDPCDEEKNGHLKKLEKAEENLQLFKTDLLDYEGLCAAITGCTGVFHVACPVPSQTTLPNPEAEVLEPAITGTRNVLNACLKAKVNKVVLVSSVGAVMLNPSWPKDQAMDENCWTDKDYCKTIEMWYCMGKTVAESEALDFAKRNELNIVTVCPSIVIGPMLQSTVNASSLLLLNYLKDGKDNVRDDGNNPIVDVRDVAEALLLAYEKPEAEGRYICSSYMIRARALVEKLKTLFPNYNYPKNFSEAKEGPELSSKKLQNLGWKFRPLEESIVDAVQNFEQSGLLALQGTCGLRFDVINVAGSSPGGLRFTNEIGIEKAQQIMEKTAQFIWHMLDEMNPADRKQVENVSMFIDNNKIGAEAITSGNIINVSAVYLQGYQGNLSWEFTSLIFHEMTHVWQWNGAGQAPIGLVEGIADYSILKANYYPPAYAKRGQGDRWDQGYDFTARFLEYCESLRGGFVAALNKKMKDSFNVNYFVELLGKPVDQLWSEYKAKYNGS</sequence>
<protein>
    <recommendedName>
        <fullName evidence="4">NAD-dependent epimerase/dehydratase domain-containing protein</fullName>
    </recommendedName>
</protein>
<dbReference type="AlphaFoldDB" id="A0A5J5B121"/>
<evidence type="ECO:0000256" key="2">
    <source>
        <dbReference type="ARBA" id="ARBA00023002"/>
    </source>
</evidence>
<keyword evidence="3" id="KW-0175">Coiled coil</keyword>
<evidence type="ECO:0000256" key="3">
    <source>
        <dbReference type="SAM" id="Coils"/>
    </source>
</evidence>
<dbReference type="OrthoDB" id="2735536at2759"/>
<dbReference type="InterPro" id="IPR036291">
    <property type="entry name" value="NAD(P)-bd_dom_sf"/>
</dbReference>
<evidence type="ECO:0000313" key="6">
    <source>
        <dbReference type="Proteomes" id="UP000325577"/>
    </source>
</evidence>
<feature type="domain" description="NAD-dependent epimerase/dehydratase" evidence="4">
    <location>
        <begin position="10"/>
        <end position="250"/>
    </location>
</feature>
<evidence type="ECO:0000313" key="5">
    <source>
        <dbReference type="EMBL" id="KAA8536240.1"/>
    </source>
</evidence>
<evidence type="ECO:0000256" key="1">
    <source>
        <dbReference type="ARBA" id="ARBA00022857"/>
    </source>
</evidence>
<dbReference type="Gene3D" id="3.40.50.720">
    <property type="entry name" value="NAD(P)-binding Rossmann-like Domain"/>
    <property type="match status" value="1"/>
</dbReference>
<dbReference type="CDD" id="cd08958">
    <property type="entry name" value="FR_SDR_e"/>
    <property type="match status" value="1"/>
</dbReference>
<dbReference type="InterPro" id="IPR001509">
    <property type="entry name" value="Epimerase_deHydtase"/>
</dbReference>
<dbReference type="PANTHER" id="PTHR10366">
    <property type="entry name" value="NAD DEPENDENT EPIMERASE/DEHYDRATASE"/>
    <property type="match status" value="1"/>
</dbReference>
<dbReference type="PANTHER" id="PTHR10366:SF831">
    <property type="entry name" value="NAD-DEPENDENT EPIMERASE_DEHYDRATASE DOMAIN-CONTAINING PROTEIN"/>
    <property type="match status" value="1"/>
</dbReference>
<dbReference type="InterPro" id="IPR050425">
    <property type="entry name" value="NAD(P)_dehydrat-like"/>
</dbReference>
<keyword evidence="2" id="KW-0560">Oxidoreductase</keyword>
<gene>
    <name evidence="5" type="ORF">F0562_028718</name>
</gene>
<organism evidence="5 6">
    <name type="scientific">Nyssa sinensis</name>
    <dbReference type="NCBI Taxonomy" id="561372"/>
    <lineage>
        <taxon>Eukaryota</taxon>
        <taxon>Viridiplantae</taxon>
        <taxon>Streptophyta</taxon>
        <taxon>Embryophyta</taxon>
        <taxon>Tracheophyta</taxon>
        <taxon>Spermatophyta</taxon>
        <taxon>Magnoliopsida</taxon>
        <taxon>eudicotyledons</taxon>
        <taxon>Gunneridae</taxon>
        <taxon>Pentapetalae</taxon>
        <taxon>asterids</taxon>
        <taxon>Cornales</taxon>
        <taxon>Nyssaceae</taxon>
        <taxon>Nyssa</taxon>
    </lineage>
</organism>
<dbReference type="GO" id="GO:0016616">
    <property type="term" value="F:oxidoreductase activity, acting on the CH-OH group of donors, NAD or NADP as acceptor"/>
    <property type="evidence" value="ECO:0007669"/>
    <property type="project" value="TreeGrafter"/>
</dbReference>
<dbReference type="Pfam" id="PF01370">
    <property type="entry name" value="Epimerase"/>
    <property type="match status" value="1"/>
</dbReference>
<dbReference type="InterPro" id="IPR007541">
    <property type="entry name" value="Uncharacterised_BSP"/>
</dbReference>
<proteinExistence type="predicted"/>
<dbReference type="Pfam" id="PF04450">
    <property type="entry name" value="BSP"/>
    <property type="match status" value="1"/>
</dbReference>
<name>A0A5J5B121_9ASTE</name>
<dbReference type="SUPFAM" id="SSF51735">
    <property type="entry name" value="NAD(P)-binding Rossmann-fold domains"/>
    <property type="match status" value="1"/>
</dbReference>
<keyword evidence="6" id="KW-1185">Reference proteome</keyword>
<reference evidence="5 6" key="1">
    <citation type="submission" date="2019-09" db="EMBL/GenBank/DDBJ databases">
        <title>A chromosome-level genome assembly of the Chinese tupelo Nyssa sinensis.</title>
        <authorList>
            <person name="Yang X."/>
            <person name="Kang M."/>
            <person name="Yang Y."/>
            <person name="Xiong H."/>
            <person name="Wang M."/>
            <person name="Zhang Z."/>
            <person name="Wang Z."/>
            <person name="Wu H."/>
            <person name="Ma T."/>
            <person name="Liu J."/>
            <person name="Xi Z."/>
        </authorList>
    </citation>
    <scope>NUCLEOTIDE SEQUENCE [LARGE SCALE GENOMIC DNA]</scope>
    <source>
        <strain evidence="5">J267</strain>
        <tissue evidence="5">Leaf</tissue>
    </source>
</reference>
<accession>A0A5J5B121</accession>
<dbReference type="FunFam" id="3.40.50.720:FF:000382">
    <property type="entry name" value="NAD(P)-binding Rossmann-fold superfamily protein"/>
    <property type="match status" value="1"/>
</dbReference>
<feature type="coiled-coil region" evidence="3">
    <location>
        <begin position="46"/>
        <end position="73"/>
    </location>
</feature>
<dbReference type="Proteomes" id="UP000325577">
    <property type="component" value="Linkage Group LG16"/>
</dbReference>
<dbReference type="EMBL" id="CM018039">
    <property type="protein sequence ID" value="KAA8536240.1"/>
    <property type="molecule type" value="Genomic_DNA"/>
</dbReference>
<evidence type="ECO:0000259" key="4">
    <source>
        <dbReference type="Pfam" id="PF01370"/>
    </source>
</evidence>
<keyword evidence="1" id="KW-0521">NADP</keyword>